<proteinExistence type="predicted"/>
<protein>
    <submittedName>
        <fullName evidence="3">Uncharacterized protein</fullName>
    </submittedName>
</protein>
<dbReference type="AlphaFoldDB" id="A0A8T3BZT4"/>
<evidence type="ECO:0000256" key="2">
    <source>
        <dbReference type="SAM" id="Phobius"/>
    </source>
</evidence>
<dbReference type="SMR" id="A0A8T3BZT4"/>
<sequence length="166" mass="19266">MILWEKFITCNGMLVLALVLDFLLFGMVNLIALLPGTLFNIACMLYYCYWVSSGFLNQEFLKIFISAYIPYHYFDVEMILWEEFITCNGMLVMALVNNWATGETLAYGAIFFVWQILHNCNHLSEVYAECQTFLLPKKDPLARSSYERSELEDPSKDPVTDFYINA</sequence>
<name>A0A8T3BZT4_DENNO</name>
<reference evidence="3" key="1">
    <citation type="journal article" date="2022" name="Front. Genet.">
        <title>Chromosome-Scale Assembly of the Dendrobium nobile Genome Provides Insights Into the Molecular Mechanism of the Biosynthesis of the Medicinal Active Ingredient of Dendrobium.</title>
        <authorList>
            <person name="Xu Q."/>
            <person name="Niu S.-C."/>
            <person name="Li K.-L."/>
            <person name="Zheng P.-J."/>
            <person name="Zhang X.-J."/>
            <person name="Jia Y."/>
            <person name="Liu Y."/>
            <person name="Niu Y.-X."/>
            <person name="Yu L.-H."/>
            <person name="Chen D.-F."/>
            <person name="Zhang G.-Q."/>
        </authorList>
    </citation>
    <scope>NUCLEOTIDE SEQUENCE</scope>
    <source>
        <tissue evidence="3">Leaf</tissue>
    </source>
</reference>
<feature type="transmembrane region" description="Helical" evidence="2">
    <location>
        <begin position="12"/>
        <end position="32"/>
    </location>
</feature>
<keyword evidence="2" id="KW-1133">Transmembrane helix</keyword>
<organism evidence="3 4">
    <name type="scientific">Dendrobium nobile</name>
    <name type="common">Orchid</name>
    <dbReference type="NCBI Taxonomy" id="94219"/>
    <lineage>
        <taxon>Eukaryota</taxon>
        <taxon>Viridiplantae</taxon>
        <taxon>Streptophyta</taxon>
        <taxon>Embryophyta</taxon>
        <taxon>Tracheophyta</taxon>
        <taxon>Spermatophyta</taxon>
        <taxon>Magnoliopsida</taxon>
        <taxon>Liliopsida</taxon>
        <taxon>Asparagales</taxon>
        <taxon>Orchidaceae</taxon>
        <taxon>Epidendroideae</taxon>
        <taxon>Malaxideae</taxon>
        <taxon>Dendrobiinae</taxon>
        <taxon>Dendrobium</taxon>
    </lineage>
</organism>
<evidence type="ECO:0000313" key="4">
    <source>
        <dbReference type="Proteomes" id="UP000829196"/>
    </source>
</evidence>
<keyword evidence="4" id="KW-1185">Reference proteome</keyword>
<dbReference type="Proteomes" id="UP000829196">
    <property type="component" value="Unassembled WGS sequence"/>
</dbReference>
<accession>A0A8T3BZT4</accession>
<comment type="caution">
    <text evidence="3">The sequence shown here is derived from an EMBL/GenBank/DDBJ whole genome shotgun (WGS) entry which is preliminary data.</text>
</comment>
<keyword evidence="2" id="KW-0812">Transmembrane</keyword>
<dbReference type="EMBL" id="JAGYWB010000004">
    <property type="protein sequence ID" value="KAI0524779.1"/>
    <property type="molecule type" value="Genomic_DNA"/>
</dbReference>
<feature type="compositionally biased region" description="Basic and acidic residues" evidence="1">
    <location>
        <begin position="146"/>
        <end position="159"/>
    </location>
</feature>
<feature type="transmembrane region" description="Helical" evidence="2">
    <location>
        <begin position="38"/>
        <end position="56"/>
    </location>
</feature>
<evidence type="ECO:0000313" key="3">
    <source>
        <dbReference type="EMBL" id="KAI0524779.1"/>
    </source>
</evidence>
<keyword evidence="2" id="KW-0472">Membrane</keyword>
<gene>
    <name evidence="3" type="ORF">KFK09_004165</name>
</gene>
<feature type="region of interest" description="Disordered" evidence="1">
    <location>
        <begin position="146"/>
        <end position="166"/>
    </location>
</feature>
<evidence type="ECO:0000256" key="1">
    <source>
        <dbReference type="SAM" id="MobiDB-lite"/>
    </source>
</evidence>